<gene>
    <name evidence="3" type="ORF">GCM10022255_028650</name>
</gene>
<reference evidence="4" key="1">
    <citation type="journal article" date="2019" name="Int. J. Syst. Evol. Microbiol.">
        <title>The Global Catalogue of Microorganisms (GCM) 10K type strain sequencing project: providing services to taxonomists for standard genome sequencing and annotation.</title>
        <authorList>
            <consortium name="The Broad Institute Genomics Platform"/>
            <consortium name="The Broad Institute Genome Sequencing Center for Infectious Disease"/>
            <person name="Wu L."/>
            <person name="Ma J."/>
        </authorList>
    </citation>
    <scope>NUCLEOTIDE SEQUENCE [LARGE SCALE GENOMIC DNA]</scope>
    <source>
        <strain evidence="4">JCM 17441</strain>
    </source>
</reference>
<keyword evidence="2" id="KW-0472">Membrane</keyword>
<dbReference type="Pfam" id="PF22564">
    <property type="entry name" value="HAAS"/>
    <property type="match status" value="1"/>
</dbReference>
<dbReference type="RefSeq" id="WP_345126058.1">
    <property type="nucleotide sequence ID" value="NZ_BAABAT010000006.1"/>
</dbReference>
<keyword evidence="2" id="KW-1133">Transmembrane helix</keyword>
<accession>A0ABP8D6V1</accession>
<feature type="transmembrane region" description="Helical" evidence="2">
    <location>
        <begin position="122"/>
        <end position="139"/>
    </location>
</feature>
<proteinExistence type="predicted"/>
<keyword evidence="4" id="KW-1185">Reference proteome</keyword>
<feature type="transmembrane region" description="Helical" evidence="2">
    <location>
        <begin position="177"/>
        <end position="197"/>
    </location>
</feature>
<sequence>MTAPSDSSLEIDFYLERVGAALADLPADVRDDLMEDLPAHFAEVLEEQGGSLVERLGPPADYAAELRAAAGLQSVPAGRVPGLPRLEARIAQARRWLGVLDARAGVAIGYERFSDFARLLRPAWWIVRAVGLVAVVFALDIIPRDRFDDPIGWVLVAAAVVVSVRIGATGRPRIPRWAGYGVTAVAVIGVLTVAANADRFNSYTYTNDSGINNPYGYITDVYPVDRNGHPLDGVALYDQNGNPITIGNPWRCATIDQQPPEIPTYPMCLQTNKLEPSAGAKPSGSPSPSPSPSASASASVSPSASPSR</sequence>
<protein>
    <submittedName>
        <fullName evidence="3">Uncharacterized protein</fullName>
    </submittedName>
</protein>
<comment type="caution">
    <text evidence="3">The sequence shown here is derived from an EMBL/GenBank/DDBJ whole genome shotgun (WGS) entry which is preliminary data.</text>
</comment>
<dbReference type="Proteomes" id="UP001500620">
    <property type="component" value="Unassembled WGS sequence"/>
</dbReference>
<organism evidence="3 4">
    <name type="scientific">Dactylosporangium darangshiense</name>
    <dbReference type="NCBI Taxonomy" id="579108"/>
    <lineage>
        <taxon>Bacteria</taxon>
        <taxon>Bacillati</taxon>
        <taxon>Actinomycetota</taxon>
        <taxon>Actinomycetes</taxon>
        <taxon>Micromonosporales</taxon>
        <taxon>Micromonosporaceae</taxon>
        <taxon>Dactylosporangium</taxon>
    </lineage>
</organism>
<name>A0ABP8D6V1_9ACTN</name>
<evidence type="ECO:0000313" key="3">
    <source>
        <dbReference type="EMBL" id="GAA4248476.1"/>
    </source>
</evidence>
<evidence type="ECO:0000256" key="1">
    <source>
        <dbReference type="SAM" id="MobiDB-lite"/>
    </source>
</evidence>
<feature type="region of interest" description="Disordered" evidence="1">
    <location>
        <begin position="263"/>
        <end position="308"/>
    </location>
</feature>
<keyword evidence="2" id="KW-0812">Transmembrane</keyword>
<dbReference type="EMBL" id="BAABAT010000006">
    <property type="protein sequence ID" value="GAA4248476.1"/>
    <property type="molecule type" value="Genomic_DNA"/>
</dbReference>
<evidence type="ECO:0000256" key="2">
    <source>
        <dbReference type="SAM" id="Phobius"/>
    </source>
</evidence>
<evidence type="ECO:0000313" key="4">
    <source>
        <dbReference type="Proteomes" id="UP001500620"/>
    </source>
</evidence>
<feature type="transmembrane region" description="Helical" evidence="2">
    <location>
        <begin position="151"/>
        <end position="168"/>
    </location>
</feature>
<feature type="compositionally biased region" description="Low complexity" evidence="1">
    <location>
        <begin position="292"/>
        <end position="308"/>
    </location>
</feature>